<sequence length="68" mass="8229">MTKVKYSPTKEDIEKVAKLKNTPKWLARYIMWAFKSDVEYAVNKILKEQEDFNRLHQAAHKYDSKLRR</sequence>
<organism evidence="1">
    <name type="scientific">marine sediment metagenome</name>
    <dbReference type="NCBI Taxonomy" id="412755"/>
    <lineage>
        <taxon>unclassified sequences</taxon>
        <taxon>metagenomes</taxon>
        <taxon>ecological metagenomes</taxon>
    </lineage>
</organism>
<comment type="caution">
    <text evidence="1">The sequence shown here is derived from an EMBL/GenBank/DDBJ whole genome shotgun (WGS) entry which is preliminary data.</text>
</comment>
<proteinExistence type="predicted"/>
<protein>
    <submittedName>
        <fullName evidence="1">Uncharacterized protein</fullName>
    </submittedName>
</protein>
<evidence type="ECO:0000313" key="1">
    <source>
        <dbReference type="EMBL" id="KKM75303.1"/>
    </source>
</evidence>
<name>A0A0F9K022_9ZZZZ</name>
<reference evidence="1" key="1">
    <citation type="journal article" date="2015" name="Nature">
        <title>Complex archaea that bridge the gap between prokaryotes and eukaryotes.</title>
        <authorList>
            <person name="Spang A."/>
            <person name="Saw J.H."/>
            <person name="Jorgensen S.L."/>
            <person name="Zaremba-Niedzwiedzka K."/>
            <person name="Martijn J."/>
            <person name="Lind A.E."/>
            <person name="van Eijk R."/>
            <person name="Schleper C."/>
            <person name="Guy L."/>
            <person name="Ettema T.J."/>
        </authorList>
    </citation>
    <scope>NUCLEOTIDE SEQUENCE</scope>
</reference>
<accession>A0A0F9K022</accession>
<dbReference type="AlphaFoldDB" id="A0A0F9K022"/>
<gene>
    <name evidence="1" type="ORF">LCGC14_1391580</name>
</gene>
<dbReference type="EMBL" id="LAZR01008999">
    <property type="protein sequence ID" value="KKM75303.1"/>
    <property type="molecule type" value="Genomic_DNA"/>
</dbReference>